<keyword evidence="2" id="KW-1185">Reference proteome</keyword>
<evidence type="ECO:0000313" key="2">
    <source>
        <dbReference type="Proteomes" id="UP000753724"/>
    </source>
</evidence>
<comment type="caution">
    <text evidence="1">The sequence shown here is derived from an EMBL/GenBank/DDBJ whole genome shotgun (WGS) entry which is preliminary data.</text>
</comment>
<evidence type="ECO:0000313" key="1">
    <source>
        <dbReference type="EMBL" id="NBC35244.1"/>
    </source>
</evidence>
<accession>A0ABW9X9P9</accession>
<gene>
    <name evidence="1" type="ORF">GTZ99_01575</name>
</gene>
<name>A0ABW9X9P9_9SPHN</name>
<proteinExistence type="predicted"/>
<dbReference type="EMBL" id="JAAAPO010000001">
    <property type="protein sequence ID" value="NBC35244.1"/>
    <property type="molecule type" value="Genomic_DNA"/>
</dbReference>
<dbReference type="Proteomes" id="UP000753724">
    <property type="component" value="Unassembled WGS sequence"/>
</dbReference>
<sequence length="113" mass="12624">MAGADMKHVLIECVCECCGNAEVIAAPYNEFHDLYETALPMGWHYLDREEFDLSDGAGDYCEACWQSLRTAFASSFAQWRAMRGRRRAGRMVDMVVAPTTTVLHDERGGCPIA</sequence>
<protein>
    <submittedName>
        <fullName evidence="1">Uncharacterized protein</fullName>
    </submittedName>
</protein>
<dbReference type="RefSeq" id="WP_161716524.1">
    <property type="nucleotide sequence ID" value="NZ_JAAAPO010000001.1"/>
</dbReference>
<organism evidence="1 2">
    <name type="scientific">Novosphingobium ovatum</name>
    <dbReference type="NCBI Taxonomy" id="1908523"/>
    <lineage>
        <taxon>Bacteria</taxon>
        <taxon>Pseudomonadati</taxon>
        <taxon>Pseudomonadota</taxon>
        <taxon>Alphaproteobacteria</taxon>
        <taxon>Sphingomonadales</taxon>
        <taxon>Sphingomonadaceae</taxon>
        <taxon>Novosphingobium</taxon>
    </lineage>
</organism>
<reference evidence="2" key="1">
    <citation type="submission" date="2020-01" db="EMBL/GenBank/DDBJ databases">
        <title>Sphingomonas sp. strain CSW-10.</title>
        <authorList>
            <person name="Chen W.-M."/>
        </authorList>
    </citation>
    <scope>NUCLEOTIDE SEQUENCE [LARGE SCALE GENOMIC DNA]</scope>
    <source>
        <strain evidence="2">FSY-8</strain>
    </source>
</reference>